<protein>
    <submittedName>
        <fullName evidence="2">Uncharacterized protein</fullName>
    </submittedName>
</protein>
<dbReference type="Proteomes" id="UP001434419">
    <property type="component" value="Unassembled WGS sequence"/>
</dbReference>
<accession>A0ABV2B625</accession>
<feature type="region of interest" description="Disordered" evidence="1">
    <location>
        <begin position="1"/>
        <end position="25"/>
    </location>
</feature>
<proteinExistence type="predicted"/>
<keyword evidence="3" id="KW-1185">Reference proteome</keyword>
<evidence type="ECO:0000313" key="3">
    <source>
        <dbReference type="Proteomes" id="UP001434419"/>
    </source>
</evidence>
<evidence type="ECO:0000256" key="1">
    <source>
        <dbReference type="SAM" id="MobiDB-lite"/>
    </source>
</evidence>
<reference evidence="2" key="1">
    <citation type="submission" date="2024-06" db="EMBL/GenBank/DDBJ databases">
        <title>Vaginal Lactobacillus fatty acid response mechanisms reveal a metabolite-targeted strategy for bacterial vaginosis treatment.</title>
        <authorList>
            <person name="Zhu M."/>
            <person name="Blainey P.C."/>
            <person name="Bloom S.M."/>
            <person name="Kwon D.S."/>
        </authorList>
    </citation>
    <scope>NUCLEOTIDE SEQUENCE</scope>
    <source>
        <strain evidence="2">194_F1_1</strain>
    </source>
</reference>
<comment type="caution">
    <text evidence="2">The sequence shown here is derived from an EMBL/GenBank/DDBJ whole genome shotgun (WGS) entry which is preliminary data.</text>
</comment>
<sequence>MIKQNDKNIVDIQMRPKLNTGSDAPVPFVEHPNSWLLDSKLDLKK</sequence>
<dbReference type="EMBL" id="JBETVU010000007">
    <property type="protein sequence ID" value="MES5148522.1"/>
    <property type="molecule type" value="Genomic_DNA"/>
</dbReference>
<name>A0ABV2B625_9LACO</name>
<evidence type="ECO:0000313" key="2">
    <source>
        <dbReference type="EMBL" id="MES5148522.1"/>
    </source>
</evidence>
<organism evidence="2 3">
    <name type="scientific">Lactobacillus crispatus</name>
    <dbReference type="NCBI Taxonomy" id="47770"/>
    <lineage>
        <taxon>Bacteria</taxon>
        <taxon>Bacillati</taxon>
        <taxon>Bacillota</taxon>
        <taxon>Bacilli</taxon>
        <taxon>Lactobacillales</taxon>
        <taxon>Lactobacillaceae</taxon>
        <taxon>Lactobacillus</taxon>
    </lineage>
</organism>
<gene>
    <name evidence="2" type="ORF">ABVC42_00920</name>
</gene>
<dbReference type="RefSeq" id="WP_155634657.1">
    <property type="nucleotide sequence ID" value="NZ_CP083390.1"/>
</dbReference>